<protein>
    <submittedName>
        <fullName evidence="2">Uncharacterized protein</fullName>
    </submittedName>
</protein>
<dbReference type="RefSeq" id="WP_073609760.1">
    <property type="nucleotide sequence ID" value="NZ_MRCG01000014.1"/>
</dbReference>
<feature type="transmembrane region" description="Helical" evidence="1">
    <location>
        <begin position="280"/>
        <end position="306"/>
    </location>
</feature>
<feature type="transmembrane region" description="Helical" evidence="1">
    <location>
        <begin position="240"/>
        <end position="268"/>
    </location>
</feature>
<dbReference type="AlphaFoldDB" id="A0A1U7J254"/>
<feature type="transmembrane region" description="Helical" evidence="1">
    <location>
        <begin position="318"/>
        <end position="335"/>
    </location>
</feature>
<keyword evidence="1" id="KW-1133">Transmembrane helix</keyword>
<dbReference type="STRING" id="549789.NIES30_17680"/>
<feature type="transmembrane region" description="Helical" evidence="1">
    <location>
        <begin position="84"/>
        <end position="104"/>
    </location>
</feature>
<sequence>MSVIFTQILGVQGAGELLRQGFEMSRDIGDIYSLYWTQLFTSELYTQITGLALIFAVGALVLFMMRFAYMAVHEDDYREPLRMLVWPLIVVALLSNQGSLLGTSTRSVRDVINRTNEQVLQVSMLNVTLEEAIRGAIAKGVVVAEVDAQVQQCQSLLGEAQIQCLEMAYEQIEATVGDFKQHWLVTATGIAGSVFPQIDMTLQMVRGAIDAYNTDGSVGDILPGAFGGLIGSQSRVIIHAFLMAFQWAFVNLIQISLLLTALMGPFAVAASLLPFGGKPIFAWITGFLSLGFAQMAYNIIVGMCAVVIMNANTFDTNGFLVLIALLAPALALGLASGGGLAIFNIMLAGSTGAATILLSRMALSTTHVSTNHSSQSAYPRLPQGGR</sequence>
<evidence type="ECO:0000313" key="2">
    <source>
        <dbReference type="EMBL" id="OKH46128.1"/>
    </source>
</evidence>
<evidence type="ECO:0000313" key="3">
    <source>
        <dbReference type="Proteomes" id="UP000185557"/>
    </source>
</evidence>
<evidence type="ECO:0000256" key="1">
    <source>
        <dbReference type="SAM" id="Phobius"/>
    </source>
</evidence>
<organism evidence="2 3">
    <name type="scientific">Phormidium tenue NIES-30</name>
    <dbReference type="NCBI Taxonomy" id="549789"/>
    <lineage>
        <taxon>Bacteria</taxon>
        <taxon>Bacillati</taxon>
        <taxon>Cyanobacteriota</taxon>
        <taxon>Cyanophyceae</taxon>
        <taxon>Oscillatoriophycideae</taxon>
        <taxon>Oscillatoriales</taxon>
        <taxon>Oscillatoriaceae</taxon>
        <taxon>Phormidium</taxon>
    </lineage>
</organism>
<accession>A0A1U7J254</accession>
<name>A0A1U7J254_9CYAN</name>
<reference evidence="2 3" key="1">
    <citation type="submission" date="2016-11" db="EMBL/GenBank/DDBJ databases">
        <title>Draft Genome Sequences of Nine Cyanobacterial Strains from Diverse Habitats.</title>
        <authorList>
            <person name="Zhu T."/>
            <person name="Hou S."/>
            <person name="Lu X."/>
            <person name="Hess W.R."/>
        </authorList>
    </citation>
    <scope>NUCLEOTIDE SEQUENCE [LARGE SCALE GENOMIC DNA]</scope>
    <source>
        <strain evidence="2 3">NIES-30</strain>
    </source>
</reference>
<feature type="transmembrane region" description="Helical" evidence="1">
    <location>
        <begin position="48"/>
        <end position="72"/>
    </location>
</feature>
<comment type="caution">
    <text evidence="2">The sequence shown here is derived from an EMBL/GenBank/DDBJ whole genome shotgun (WGS) entry which is preliminary data.</text>
</comment>
<proteinExistence type="predicted"/>
<keyword evidence="1" id="KW-0472">Membrane</keyword>
<gene>
    <name evidence="2" type="ORF">NIES30_17680</name>
</gene>
<dbReference type="OrthoDB" id="426035at2"/>
<keyword evidence="1" id="KW-0812">Transmembrane</keyword>
<dbReference type="Proteomes" id="UP000185557">
    <property type="component" value="Unassembled WGS sequence"/>
</dbReference>
<keyword evidence="3" id="KW-1185">Reference proteome</keyword>
<dbReference type="EMBL" id="MRCG01000014">
    <property type="protein sequence ID" value="OKH46128.1"/>
    <property type="molecule type" value="Genomic_DNA"/>
</dbReference>